<dbReference type="InterPro" id="IPR042097">
    <property type="entry name" value="Aminopeptidase_N-like_N_sf"/>
</dbReference>
<feature type="domain" description="Aminopeptidase N-like N-terminal" evidence="14">
    <location>
        <begin position="15"/>
        <end position="87"/>
    </location>
</feature>
<dbReference type="PRINTS" id="PR00756">
    <property type="entry name" value="ALADIPTASE"/>
</dbReference>
<evidence type="ECO:0000256" key="5">
    <source>
        <dbReference type="ARBA" id="ARBA00015611"/>
    </source>
</evidence>
<dbReference type="InterPro" id="IPR014782">
    <property type="entry name" value="Peptidase_M1_dom"/>
</dbReference>
<dbReference type="GO" id="GO:0070006">
    <property type="term" value="F:metalloaminopeptidase activity"/>
    <property type="evidence" value="ECO:0007669"/>
    <property type="project" value="TreeGrafter"/>
</dbReference>
<sequence>ERGLYFWGPTPDEPRATWQMWSHGQEQEARHWIPCHDAPHEKMTTELLVTVPEAYTVVSNGALLEVGTRGKSRRWHFRESVPYSSYLITLVVGVFTKLEDECDGLPVEYYVEPGREEDGWRSFGRTPDMIRTFAAMLECPFPYEKYAQVAVRHFMFGGMENTSATTQTDGTLHDERAAPDFTSDDLVAHELAHQWFGDLLTCQHWAHAWLNEGFATYFEAVWKEADQGADEFELGLVVDADAYLSESYRRAIVSYRFAYPFQLFDQHLYPKAAWVVHMLRRAVGDEAFWKAVRLYVRRHAARSVETIDLRRAFEEATGRNLEGFFDQWLFHPGHPELEIDCRWDESARALQVAVKQVQKGADAVVYRLPIEVAVVVEAGTAAVRKAGARRSARGASPASRAGRRPAASGDVRTVARMFELEHREQTFVLELPSRPVSVVIDPQARVLKTCKLEMPIEWVEGALVGAHRSTHVYARVELVRQIARKAAPRAVEILAKALRSDPCWGVQAEAATALGKVRTPAALAALLSELPKHPKARRAWVQALGEFRDAAAVDALTKIIRRGDPSYLVEREALVSLGRTRAADAIPRLEKALSASVKRRDWRDILMSGAVAGLAAARSESIEPILAVALDRSRYWATRVTALGALATIGSARPSLAPRIAEGMSPLFEDPEHLVMYRLPDAYASLGHQGAIP</sequence>
<keyword evidence="11" id="KW-0482">Metalloprotease</keyword>
<feature type="domain" description="Peptidase M1 membrane alanine aminopeptidase" evidence="13">
    <location>
        <begin position="125"/>
        <end position="328"/>
    </location>
</feature>
<dbReference type="SUPFAM" id="SSF63737">
    <property type="entry name" value="Leukotriene A4 hydrolase N-terminal domain"/>
    <property type="match status" value="1"/>
</dbReference>
<dbReference type="GO" id="GO:0005737">
    <property type="term" value="C:cytoplasm"/>
    <property type="evidence" value="ECO:0007669"/>
    <property type="project" value="TreeGrafter"/>
</dbReference>
<keyword evidence="6" id="KW-0031">Aminopeptidase</keyword>
<evidence type="ECO:0000259" key="14">
    <source>
        <dbReference type="Pfam" id="PF17900"/>
    </source>
</evidence>
<evidence type="ECO:0000256" key="9">
    <source>
        <dbReference type="ARBA" id="ARBA00022801"/>
    </source>
</evidence>
<evidence type="ECO:0000256" key="10">
    <source>
        <dbReference type="ARBA" id="ARBA00022833"/>
    </source>
</evidence>
<dbReference type="CDD" id="cd09603">
    <property type="entry name" value="M1_APN_like"/>
    <property type="match status" value="1"/>
</dbReference>
<dbReference type="Pfam" id="PF13646">
    <property type="entry name" value="HEAT_2"/>
    <property type="match status" value="2"/>
</dbReference>
<evidence type="ECO:0000256" key="1">
    <source>
        <dbReference type="ARBA" id="ARBA00000098"/>
    </source>
</evidence>
<comment type="caution">
    <text evidence="15">The sequence shown here is derived from an EMBL/GenBank/DDBJ whole genome shotgun (WGS) entry which is preliminary data.</text>
</comment>
<dbReference type="AlphaFoldDB" id="A0A956RR14"/>
<dbReference type="PANTHER" id="PTHR11533">
    <property type="entry name" value="PROTEASE M1 ZINC METALLOPROTEASE"/>
    <property type="match status" value="1"/>
</dbReference>
<dbReference type="SMART" id="SM00567">
    <property type="entry name" value="EZ_HEAT"/>
    <property type="match status" value="4"/>
</dbReference>
<dbReference type="InterPro" id="IPR045357">
    <property type="entry name" value="Aminopeptidase_N-like_N"/>
</dbReference>
<dbReference type="InterPro" id="IPR001930">
    <property type="entry name" value="Peptidase_M1"/>
</dbReference>
<keyword evidence="7" id="KW-0645">Protease</keyword>
<dbReference type="GO" id="GO:0006508">
    <property type="term" value="P:proteolysis"/>
    <property type="evidence" value="ECO:0007669"/>
    <property type="project" value="UniProtKB-KW"/>
</dbReference>
<reference evidence="15" key="1">
    <citation type="submission" date="2020-04" db="EMBL/GenBank/DDBJ databases">
        <authorList>
            <person name="Zhang T."/>
        </authorList>
    </citation>
    <scope>NUCLEOTIDE SEQUENCE</scope>
    <source>
        <strain evidence="15">HKST-UBA01</strain>
    </source>
</reference>
<dbReference type="GO" id="GO:0042277">
    <property type="term" value="F:peptide binding"/>
    <property type="evidence" value="ECO:0007669"/>
    <property type="project" value="TreeGrafter"/>
</dbReference>
<dbReference type="EC" id="3.4.11.2" evidence="4"/>
<name>A0A956RR14_UNCEI</name>
<evidence type="ECO:0000256" key="3">
    <source>
        <dbReference type="ARBA" id="ARBA00010136"/>
    </source>
</evidence>
<evidence type="ECO:0000256" key="12">
    <source>
        <dbReference type="SAM" id="MobiDB-lite"/>
    </source>
</evidence>
<evidence type="ECO:0000256" key="6">
    <source>
        <dbReference type="ARBA" id="ARBA00022438"/>
    </source>
</evidence>
<dbReference type="InterPro" id="IPR027268">
    <property type="entry name" value="Peptidase_M4/M1_CTD_sf"/>
</dbReference>
<feature type="compositionally biased region" description="Low complexity" evidence="12">
    <location>
        <begin position="393"/>
        <end position="408"/>
    </location>
</feature>
<evidence type="ECO:0000256" key="8">
    <source>
        <dbReference type="ARBA" id="ARBA00022723"/>
    </source>
</evidence>
<feature type="non-terminal residue" evidence="15">
    <location>
        <position position="1"/>
    </location>
</feature>
<comment type="similarity">
    <text evidence="3">Belongs to the peptidase M1 family.</text>
</comment>
<feature type="non-terminal residue" evidence="15">
    <location>
        <position position="693"/>
    </location>
</feature>
<dbReference type="Gene3D" id="1.25.10.10">
    <property type="entry name" value="Leucine-rich Repeat Variant"/>
    <property type="match status" value="2"/>
</dbReference>
<keyword evidence="9" id="KW-0378">Hydrolase</keyword>
<evidence type="ECO:0000256" key="4">
    <source>
        <dbReference type="ARBA" id="ARBA00012564"/>
    </source>
</evidence>
<gene>
    <name evidence="15" type="ORF">KC729_19445</name>
</gene>
<evidence type="ECO:0000256" key="11">
    <source>
        <dbReference type="ARBA" id="ARBA00023049"/>
    </source>
</evidence>
<protein>
    <recommendedName>
        <fullName evidence="5">Aminopeptidase N</fullName>
        <ecNumber evidence="4">3.4.11.2</ecNumber>
    </recommendedName>
</protein>
<proteinExistence type="inferred from homology"/>
<keyword evidence="8" id="KW-0479">Metal-binding</keyword>
<accession>A0A956RR14</accession>
<dbReference type="Gene3D" id="1.10.390.10">
    <property type="entry name" value="Neutral Protease Domain 2"/>
    <property type="match status" value="1"/>
</dbReference>
<evidence type="ECO:0000313" key="15">
    <source>
        <dbReference type="EMBL" id="MCA9729868.1"/>
    </source>
</evidence>
<dbReference type="GO" id="GO:0016285">
    <property type="term" value="F:alanyl aminopeptidase activity"/>
    <property type="evidence" value="ECO:0007669"/>
    <property type="project" value="UniProtKB-EC"/>
</dbReference>
<keyword evidence="10" id="KW-0862">Zinc</keyword>
<evidence type="ECO:0000256" key="2">
    <source>
        <dbReference type="ARBA" id="ARBA00001947"/>
    </source>
</evidence>
<feature type="region of interest" description="Disordered" evidence="12">
    <location>
        <begin position="386"/>
        <end position="408"/>
    </location>
</feature>
<dbReference type="Proteomes" id="UP000697710">
    <property type="component" value="Unassembled WGS sequence"/>
</dbReference>
<dbReference type="Pfam" id="PF17900">
    <property type="entry name" value="Peptidase_M1_N"/>
    <property type="match status" value="1"/>
</dbReference>
<dbReference type="InterPro" id="IPR050344">
    <property type="entry name" value="Peptidase_M1_aminopeptidases"/>
</dbReference>
<comment type="catalytic activity">
    <reaction evidence="1">
        <text>Release of an N-terminal amino acid, Xaa-|-Yaa- from a peptide, amide or arylamide. Xaa is preferably Ala, but may be most amino acids including Pro (slow action). When a terminal hydrophobic residue is followed by a prolyl residue, the two may be released as an intact Xaa-Pro dipeptide.</text>
        <dbReference type="EC" id="3.4.11.2"/>
    </reaction>
</comment>
<evidence type="ECO:0000259" key="13">
    <source>
        <dbReference type="Pfam" id="PF01433"/>
    </source>
</evidence>
<dbReference type="GO" id="GO:0016020">
    <property type="term" value="C:membrane"/>
    <property type="evidence" value="ECO:0007669"/>
    <property type="project" value="TreeGrafter"/>
</dbReference>
<dbReference type="GO" id="GO:0005615">
    <property type="term" value="C:extracellular space"/>
    <property type="evidence" value="ECO:0007669"/>
    <property type="project" value="TreeGrafter"/>
</dbReference>
<dbReference type="Gene3D" id="2.60.40.1730">
    <property type="entry name" value="tricorn interacting facor f3 domain"/>
    <property type="match status" value="1"/>
</dbReference>
<dbReference type="GO" id="GO:0008270">
    <property type="term" value="F:zinc ion binding"/>
    <property type="evidence" value="ECO:0007669"/>
    <property type="project" value="InterPro"/>
</dbReference>
<dbReference type="SUPFAM" id="SSF48371">
    <property type="entry name" value="ARM repeat"/>
    <property type="match status" value="1"/>
</dbReference>
<dbReference type="PANTHER" id="PTHR11533:SF174">
    <property type="entry name" value="PUROMYCIN-SENSITIVE AMINOPEPTIDASE-RELATED"/>
    <property type="match status" value="1"/>
</dbReference>
<reference evidence="15" key="2">
    <citation type="journal article" date="2021" name="Microbiome">
        <title>Successional dynamics and alternative stable states in a saline activated sludge microbial community over 9 years.</title>
        <authorList>
            <person name="Wang Y."/>
            <person name="Ye J."/>
            <person name="Ju F."/>
            <person name="Liu L."/>
            <person name="Boyd J.A."/>
            <person name="Deng Y."/>
            <person name="Parks D.H."/>
            <person name="Jiang X."/>
            <person name="Yin X."/>
            <person name="Woodcroft B.J."/>
            <person name="Tyson G.W."/>
            <person name="Hugenholtz P."/>
            <person name="Polz M.F."/>
            <person name="Zhang T."/>
        </authorList>
    </citation>
    <scope>NUCLEOTIDE SEQUENCE</scope>
    <source>
        <strain evidence="15">HKST-UBA01</strain>
    </source>
</reference>
<comment type="cofactor">
    <cofactor evidence="2">
        <name>Zn(2+)</name>
        <dbReference type="ChEBI" id="CHEBI:29105"/>
    </cofactor>
</comment>
<dbReference type="InterPro" id="IPR016024">
    <property type="entry name" value="ARM-type_fold"/>
</dbReference>
<dbReference type="EMBL" id="JAGQHR010000876">
    <property type="protein sequence ID" value="MCA9729868.1"/>
    <property type="molecule type" value="Genomic_DNA"/>
</dbReference>
<dbReference type="InterPro" id="IPR011989">
    <property type="entry name" value="ARM-like"/>
</dbReference>
<dbReference type="InterPro" id="IPR004155">
    <property type="entry name" value="PBS_lyase_HEAT"/>
</dbReference>
<evidence type="ECO:0000256" key="7">
    <source>
        <dbReference type="ARBA" id="ARBA00022670"/>
    </source>
</evidence>
<evidence type="ECO:0000313" key="16">
    <source>
        <dbReference type="Proteomes" id="UP000697710"/>
    </source>
</evidence>
<dbReference type="SUPFAM" id="SSF55486">
    <property type="entry name" value="Metalloproteases ('zincins'), catalytic domain"/>
    <property type="match status" value="1"/>
</dbReference>
<dbReference type="Pfam" id="PF01433">
    <property type="entry name" value="Peptidase_M1"/>
    <property type="match status" value="1"/>
</dbReference>
<dbReference type="GO" id="GO:0043171">
    <property type="term" value="P:peptide catabolic process"/>
    <property type="evidence" value="ECO:0007669"/>
    <property type="project" value="TreeGrafter"/>
</dbReference>
<organism evidence="15 16">
    <name type="scientific">Eiseniibacteriota bacterium</name>
    <dbReference type="NCBI Taxonomy" id="2212470"/>
    <lineage>
        <taxon>Bacteria</taxon>
        <taxon>Candidatus Eiseniibacteriota</taxon>
    </lineage>
</organism>